<keyword evidence="1" id="KW-0175">Coiled coil</keyword>
<dbReference type="InterPro" id="IPR051548">
    <property type="entry name" value="Grx-like_ET"/>
</dbReference>
<feature type="region of interest" description="Disordered" evidence="2">
    <location>
        <begin position="1"/>
        <end position="77"/>
    </location>
</feature>
<dbReference type="PRINTS" id="PR01301">
    <property type="entry name" value="RGSPROTEIN"/>
</dbReference>
<dbReference type="SMART" id="SM00315">
    <property type="entry name" value="RGS"/>
    <property type="match status" value="1"/>
</dbReference>
<dbReference type="EMBL" id="JAOAOG010000251">
    <property type="protein sequence ID" value="KAJ6235962.1"/>
    <property type="molecule type" value="Genomic_DNA"/>
</dbReference>
<dbReference type="CDD" id="cd07440">
    <property type="entry name" value="RGS"/>
    <property type="match status" value="1"/>
</dbReference>
<name>A0ABQ8XTN0_9EUKA</name>
<keyword evidence="5" id="KW-1185">Reference proteome</keyword>
<dbReference type="Pfam" id="PF00615">
    <property type="entry name" value="RGS"/>
    <property type="match status" value="1"/>
</dbReference>
<comment type="caution">
    <text evidence="4">The sequence shown here is derived from an EMBL/GenBank/DDBJ whole genome shotgun (WGS) entry which is preliminary data.</text>
</comment>
<dbReference type="Pfam" id="PF04784">
    <property type="entry name" value="DUF547"/>
    <property type="match status" value="1"/>
</dbReference>
<dbReference type="PANTHER" id="PTHR34386:SF1">
    <property type="entry name" value="GLUTAREDOXIN-LIKE PROTEIN NRDH"/>
    <property type="match status" value="1"/>
</dbReference>
<feature type="coiled-coil region" evidence="1">
    <location>
        <begin position="116"/>
        <end position="207"/>
    </location>
</feature>
<accession>A0ABQ8XTN0</accession>
<evidence type="ECO:0000256" key="2">
    <source>
        <dbReference type="SAM" id="MobiDB-lite"/>
    </source>
</evidence>
<evidence type="ECO:0000259" key="3">
    <source>
        <dbReference type="PROSITE" id="PS50132"/>
    </source>
</evidence>
<sequence>MSKKTQMSFSLFFQKKKVTQENEQKNKQKFVRFLKHKKNNKTKNRNKNNKKNNKKKKNQVSTEKEQKSDTPIKASPRNNKTESYLVIVLRKRLLKKQAKYDELLRQQDAKPTLEKCKQMSDNLTKQELERKSLLDKRQSNQEMIELTKGSLLVNGEIENLKAEKLKKIDNLEQKIRKHKNKEQLECYQKLEETFERKKKKFELFLQQTCKLQKKLINFRLALGEAQIKTVRILESQTTEQEDYIKKLENHLITLQRKTKKTEFDIKILSQVVSGSSRSQEMSLMEINLKKKAQRYENVLLLKQIEALSNLIVPFDHLSCSPHFNVSPTSNRNKNKIAIVGNSKSEYFESKLKSLQRLDSKIFHSNSFNISSNPFSLSSNPPNNTFNMKTDHKQFQSNVHLTNYSLNLFTSSILTSDSETFEFQKKNDNKLVRNAKITRFKNLSKSNHNLISQSTSPTSLISSHHFNSKIPYTSASTTAAVTTSVSTTSTTSSKIIRKKSKSKKKKFKKKMRSNSFVSSKNTLLFKKTRKSSDTFVTSKIFSHDDKNQILDQKEEPRQIIKSKPELVEKAKIIKITTLSQLLSITKGIEYFKEFLFTQYNQENILFFQQVKKFKQECRTEKQIAKEAKKIFLKFIKPESLFEINIVSEMRKKIINQIKLKKLSLQMFNDAQDAVFNHLELNSFKDFLQSDLYQELIQKLKANKQSQDYYFNDQIKKIKLIRLSKQNNILNNDINLINDNDNDNDNENDNLYFGYKGSGNNTLRGNVDNNAKETNDQNNNYNKPNQLIEELLTMLLNLLDIGYSISNKSINFKSISKMIPFTRFVKKTAKLKYINLDLMNNKQRFCFFLNCYNVIMLHSLIIHGIPRDLESQKKQRKNSKYILGNHTFSLLDIFNGILRNNKNPKQTYSYFKNNDPRAKYTIIQLDPRIHFAIINHKFENNIEIYTVQNVDQTLHKTTSNVFKTILHRKSHLISLPKRFQKYINDFGSSYQLKFWILNSYSLSAPKNNKLDGNNLDDKDCGKSKKFSIKYFNENHNKLFINVNIQRTILSKFGHIF</sequence>
<feature type="compositionally biased region" description="Polar residues" evidence="2">
    <location>
        <begin position="1"/>
        <end position="11"/>
    </location>
</feature>
<organism evidence="4 5">
    <name type="scientific">Anaeramoeba flamelloides</name>
    <dbReference type="NCBI Taxonomy" id="1746091"/>
    <lineage>
        <taxon>Eukaryota</taxon>
        <taxon>Metamonada</taxon>
        <taxon>Anaeramoebidae</taxon>
        <taxon>Anaeramoeba</taxon>
    </lineage>
</organism>
<dbReference type="PROSITE" id="PS50132">
    <property type="entry name" value="RGS"/>
    <property type="match status" value="1"/>
</dbReference>
<evidence type="ECO:0000313" key="5">
    <source>
        <dbReference type="Proteomes" id="UP001150062"/>
    </source>
</evidence>
<dbReference type="Gene3D" id="1.10.167.10">
    <property type="entry name" value="Regulator of G-protein Signalling 4, domain 2"/>
    <property type="match status" value="1"/>
</dbReference>
<dbReference type="InterPro" id="IPR044926">
    <property type="entry name" value="RGS_subdomain_2"/>
</dbReference>
<reference evidence="4" key="1">
    <citation type="submission" date="2022-08" db="EMBL/GenBank/DDBJ databases">
        <title>Novel sulfate-reducing endosymbionts in the free-living metamonad Anaeramoeba.</title>
        <authorList>
            <person name="Jerlstrom-Hultqvist J."/>
            <person name="Cepicka I."/>
            <person name="Gallot-Lavallee L."/>
            <person name="Salas-Leiva D."/>
            <person name="Curtis B.A."/>
            <person name="Zahonova K."/>
            <person name="Pipaliya S."/>
            <person name="Dacks J."/>
            <person name="Roger A.J."/>
        </authorList>
    </citation>
    <scope>NUCLEOTIDE SEQUENCE</scope>
    <source>
        <strain evidence="4">Schooner1</strain>
    </source>
</reference>
<dbReference type="PANTHER" id="PTHR34386">
    <property type="entry name" value="GLUTAREDOXIN"/>
    <property type="match status" value="1"/>
</dbReference>
<feature type="domain" description="RGS" evidence="3">
    <location>
        <begin position="576"/>
        <end position="695"/>
    </location>
</feature>
<dbReference type="InterPro" id="IPR016137">
    <property type="entry name" value="RGS"/>
</dbReference>
<protein>
    <recommendedName>
        <fullName evidence="3">RGS domain-containing protein</fullName>
    </recommendedName>
</protein>
<dbReference type="InterPro" id="IPR006869">
    <property type="entry name" value="DUF547"/>
</dbReference>
<proteinExistence type="predicted"/>
<feature type="compositionally biased region" description="Basic residues" evidence="2">
    <location>
        <begin position="27"/>
        <end position="58"/>
    </location>
</feature>
<evidence type="ECO:0000256" key="1">
    <source>
        <dbReference type="SAM" id="Coils"/>
    </source>
</evidence>
<evidence type="ECO:0000313" key="4">
    <source>
        <dbReference type="EMBL" id="KAJ6235962.1"/>
    </source>
</evidence>
<dbReference type="Proteomes" id="UP001150062">
    <property type="component" value="Unassembled WGS sequence"/>
</dbReference>
<dbReference type="InterPro" id="IPR036305">
    <property type="entry name" value="RGS_sf"/>
</dbReference>
<gene>
    <name evidence="4" type="ORF">M0813_28237</name>
</gene>
<dbReference type="SUPFAM" id="SSF48097">
    <property type="entry name" value="Regulator of G-protein signaling, RGS"/>
    <property type="match status" value="1"/>
</dbReference>